<dbReference type="EMBL" id="NQVE01000156">
    <property type="protein sequence ID" value="RAL43324.1"/>
    <property type="molecule type" value="Genomic_DNA"/>
</dbReference>
<keyword evidence="2" id="KW-1185">Reference proteome</keyword>
<organism evidence="1 2">
    <name type="scientific">Cuscuta australis</name>
    <dbReference type="NCBI Taxonomy" id="267555"/>
    <lineage>
        <taxon>Eukaryota</taxon>
        <taxon>Viridiplantae</taxon>
        <taxon>Streptophyta</taxon>
        <taxon>Embryophyta</taxon>
        <taxon>Tracheophyta</taxon>
        <taxon>Spermatophyta</taxon>
        <taxon>Magnoliopsida</taxon>
        <taxon>eudicotyledons</taxon>
        <taxon>Gunneridae</taxon>
        <taxon>Pentapetalae</taxon>
        <taxon>asterids</taxon>
        <taxon>lamiids</taxon>
        <taxon>Solanales</taxon>
        <taxon>Convolvulaceae</taxon>
        <taxon>Cuscuteae</taxon>
        <taxon>Cuscuta</taxon>
        <taxon>Cuscuta subgen. Grammica</taxon>
        <taxon>Cuscuta sect. Cleistogrammica</taxon>
    </lineage>
</organism>
<evidence type="ECO:0000313" key="1">
    <source>
        <dbReference type="EMBL" id="RAL43324.1"/>
    </source>
</evidence>
<gene>
    <name evidence="1" type="ORF">DM860_012465</name>
</gene>
<dbReference type="AlphaFoldDB" id="A0A328DCS6"/>
<name>A0A328DCS6_9ASTE</name>
<proteinExistence type="predicted"/>
<accession>A0A328DCS6</accession>
<comment type="caution">
    <text evidence="1">The sequence shown here is derived from an EMBL/GenBank/DDBJ whole genome shotgun (WGS) entry which is preliminary data.</text>
</comment>
<dbReference type="Proteomes" id="UP000249390">
    <property type="component" value="Unassembled WGS sequence"/>
</dbReference>
<sequence>MGSSLLSPERTPLRCRKDQSLITFYYIYEYTVIITPHYGRCWTCRDDYQMKLGDQILATGSTFYGGVENQFVLYYHPDDTPNASFHF</sequence>
<evidence type="ECO:0000313" key="2">
    <source>
        <dbReference type="Proteomes" id="UP000249390"/>
    </source>
</evidence>
<reference evidence="1 2" key="1">
    <citation type="submission" date="2018-06" db="EMBL/GenBank/DDBJ databases">
        <title>The Genome of Cuscuta australis (Dodder) Provides Insight into the Evolution of Plant Parasitism.</title>
        <authorList>
            <person name="Liu H."/>
        </authorList>
    </citation>
    <scope>NUCLEOTIDE SEQUENCE [LARGE SCALE GENOMIC DNA]</scope>
    <source>
        <strain evidence="2">cv. Yunnan</strain>
        <tissue evidence="1">Vines</tissue>
    </source>
</reference>
<protein>
    <submittedName>
        <fullName evidence="1">Uncharacterized protein</fullName>
    </submittedName>
</protein>